<dbReference type="AlphaFoldDB" id="A0AAV9P8L1"/>
<gene>
    <name evidence="2" type="ORF">LTR77_005439</name>
</gene>
<dbReference type="EMBL" id="JAVRRT010000008">
    <property type="protein sequence ID" value="KAK5169463.1"/>
    <property type="molecule type" value="Genomic_DNA"/>
</dbReference>
<evidence type="ECO:0000313" key="3">
    <source>
        <dbReference type="Proteomes" id="UP001337655"/>
    </source>
</evidence>
<evidence type="ECO:0000313" key="2">
    <source>
        <dbReference type="EMBL" id="KAK5169463.1"/>
    </source>
</evidence>
<organism evidence="2 3">
    <name type="scientific">Saxophila tyrrhenica</name>
    <dbReference type="NCBI Taxonomy" id="1690608"/>
    <lineage>
        <taxon>Eukaryota</taxon>
        <taxon>Fungi</taxon>
        <taxon>Dikarya</taxon>
        <taxon>Ascomycota</taxon>
        <taxon>Pezizomycotina</taxon>
        <taxon>Dothideomycetes</taxon>
        <taxon>Dothideomycetidae</taxon>
        <taxon>Mycosphaerellales</taxon>
        <taxon>Extremaceae</taxon>
        <taxon>Saxophila</taxon>
    </lineage>
</organism>
<evidence type="ECO:0000256" key="1">
    <source>
        <dbReference type="SAM" id="MobiDB-lite"/>
    </source>
</evidence>
<accession>A0AAV9P8L1</accession>
<sequence>MNGFQHHDLNRNGAWDRAVEQWGEHDHSDDLPESEYRLRDERRIALNTELLRNEQANLGFAGEQQQLGVFGDDAALPYHDTQNLAARRRARRDSSGFSPQLQPAQEYMSQPSPFTLDANLTECSFMLQYPSGNATISFYNDRGQLETIPNVNIQLIEDRCPILAMAFEESRSGPQLFLETVTSQSAWPFLRFLYSGTYALNGGFASDVWWEDVPTSVLAHCQLYRLGDIYDLPELKTRAYVNVVRQCEFGCSSPNKPIDLCAAIEYIYEHLRQHESVVDTLINYCISCFLSHNLERDPDFQKLGFELRPFHQDLCKNVMDRGFEDETAAAIIQMPFKPHRPDTYASRNDIEVDVVYQFHGDDRFERQPVEMKRRKLEQPENNPVKMPLRVINTTSEPWEDVSDNNPRTVDGSKGKTHGDHDWNAFSSQFEMVRHHQAMLADRTEYLRLRGITAEPKEAQPDEEAKAIDDSKNRVFVGDDGSESSSERERVLHQAILASRAEAEAFPTRTNAAEFETVDLSDHDKGSDSDSDSSGFIKVKREDADVNQNQHQLPIRSQGPVPSSIDAQDEGGSGSDSEWTML</sequence>
<dbReference type="GeneID" id="89926780"/>
<feature type="region of interest" description="Disordered" evidence="1">
    <location>
        <begin position="516"/>
        <end position="581"/>
    </location>
</feature>
<dbReference type="RefSeq" id="XP_064658809.1">
    <property type="nucleotide sequence ID" value="XM_064802684.1"/>
</dbReference>
<dbReference type="Proteomes" id="UP001337655">
    <property type="component" value="Unassembled WGS sequence"/>
</dbReference>
<feature type="region of interest" description="Disordered" evidence="1">
    <location>
        <begin position="452"/>
        <end position="489"/>
    </location>
</feature>
<keyword evidence="3" id="KW-1185">Reference proteome</keyword>
<comment type="caution">
    <text evidence="2">The sequence shown here is derived from an EMBL/GenBank/DDBJ whole genome shotgun (WGS) entry which is preliminary data.</text>
</comment>
<name>A0AAV9P8L1_9PEZI</name>
<feature type="region of interest" description="Disordered" evidence="1">
    <location>
        <begin position="396"/>
        <end position="418"/>
    </location>
</feature>
<proteinExistence type="predicted"/>
<protein>
    <submittedName>
        <fullName evidence="2">Uncharacterized protein</fullName>
    </submittedName>
</protein>
<feature type="compositionally biased region" description="Basic and acidic residues" evidence="1">
    <location>
        <begin position="454"/>
        <end position="472"/>
    </location>
</feature>
<reference evidence="2 3" key="1">
    <citation type="submission" date="2023-08" db="EMBL/GenBank/DDBJ databases">
        <title>Black Yeasts Isolated from many extreme environments.</title>
        <authorList>
            <person name="Coleine C."/>
            <person name="Stajich J.E."/>
            <person name="Selbmann L."/>
        </authorList>
    </citation>
    <scope>NUCLEOTIDE SEQUENCE [LARGE SCALE GENOMIC DNA]</scope>
    <source>
        <strain evidence="2 3">CCFEE 5935</strain>
    </source>
</reference>